<dbReference type="SUPFAM" id="SSF56784">
    <property type="entry name" value="HAD-like"/>
    <property type="match status" value="1"/>
</dbReference>
<evidence type="ECO:0000313" key="2">
    <source>
        <dbReference type="Proteomes" id="UP000216189"/>
    </source>
</evidence>
<dbReference type="InterPro" id="IPR023214">
    <property type="entry name" value="HAD_sf"/>
</dbReference>
<dbReference type="Proteomes" id="UP000216189">
    <property type="component" value="Unassembled WGS sequence"/>
</dbReference>
<organism evidence="1 2">
    <name type="scientific">Segatella bryantii</name>
    <name type="common">Prevotella bryantii</name>
    <dbReference type="NCBI Taxonomy" id="77095"/>
    <lineage>
        <taxon>Bacteria</taxon>
        <taxon>Pseudomonadati</taxon>
        <taxon>Bacteroidota</taxon>
        <taxon>Bacteroidia</taxon>
        <taxon>Bacteroidales</taxon>
        <taxon>Prevotellaceae</taxon>
        <taxon>Segatella</taxon>
    </lineage>
</organism>
<dbReference type="Pfam" id="PF12710">
    <property type="entry name" value="HAD"/>
    <property type="match status" value="1"/>
</dbReference>
<accession>A0ABX4EL29</accession>
<sequence length="225" mass="26476">MIPLQNKVFLVDICGTLFKSNTTMDFMRFHFSNTKWLKFINKILKIRLICFINSRIYKYLNIDIIRAYCIRQLRGYSRDDLARMTTIYYDEYLSKVKNDTVIDFICQKKEKGLKLVLVSATLDCIAFEISKRLNIPTMLSSKLAYKKDSCCGTLEEDLLGKKLFYLCKYGYIKPYACVITDNYSDLDIIKECESAYLVHYKGAKNRWQSLLDLKNSKYHILTLDK</sequence>
<reference evidence="1 2" key="1">
    <citation type="submission" date="2017-08" db="EMBL/GenBank/DDBJ databases">
        <title>Comparative genomics of non-oral Prevotella species.</title>
        <authorList>
            <person name="Accetto T."/>
            <person name="Nograsek B."/>
            <person name="Avgustin G."/>
        </authorList>
    </citation>
    <scope>NUCLEOTIDE SEQUENCE [LARGE SCALE GENOMIC DNA]</scope>
    <source>
        <strain evidence="1 2">TC1-1</strain>
    </source>
</reference>
<proteinExistence type="predicted"/>
<evidence type="ECO:0008006" key="3">
    <source>
        <dbReference type="Google" id="ProtNLM"/>
    </source>
</evidence>
<keyword evidence="2" id="KW-1185">Reference proteome</keyword>
<dbReference type="EMBL" id="NPJF01000009">
    <property type="protein sequence ID" value="OYP57159.1"/>
    <property type="molecule type" value="Genomic_DNA"/>
</dbReference>
<dbReference type="Gene3D" id="1.20.1440.100">
    <property type="entry name" value="SG protein - dephosphorylation function"/>
    <property type="match status" value="1"/>
</dbReference>
<evidence type="ECO:0000313" key="1">
    <source>
        <dbReference type="EMBL" id="OYP57159.1"/>
    </source>
</evidence>
<dbReference type="InterPro" id="IPR036412">
    <property type="entry name" value="HAD-like_sf"/>
</dbReference>
<dbReference type="Gene3D" id="3.40.50.1000">
    <property type="entry name" value="HAD superfamily/HAD-like"/>
    <property type="match status" value="1"/>
</dbReference>
<comment type="caution">
    <text evidence="1">The sequence shown here is derived from an EMBL/GenBank/DDBJ whole genome shotgun (WGS) entry which is preliminary data.</text>
</comment>
<gene>
    <name evidence="1" type="ORF">CIK91_00990</name>
</gene>
<name>A0ABX4EL29_SEGBR</name>
<dbReference type="RefSeq" id="WP_094447972.1">
    <property type="nucleotide sequence ID" value="NZ_CP091802.1"/>
</dbReference>
<protein>
    <recommendedName>
        <fullName evidence="3">Haloacid dehalogenase-like hydrolase</fullName>
    </recommendedName>
</protein>